<evidence type="ECO:0000256" key="2">
    <source>
        <dbReference type="ARBA" id="ARBA00004648"/>
    </source>
</evidence>
<keyword evidence="7" id="KW-0256">Endoplasmic reticulum</keyword>
<organism evidence="15 16">
    <name type="scientific">Mucilaginibacter lappiensis</name>
    <dbReference type="NCBI Taxonomy" id="354630"/>
    <lineage>
        <taxon>Bacteria</taxon>
        <taxon>Pseudomonadati</taxon>
        <taxon>Bacteroidota</taxon>
        <taxon>Sphingobacteriia</taxon>
        <taxon>Sphingobacteriales</taxon>
        <taxon>Sphingobacteriaceae</taxon>
        <taxon>Mucilaginibacter</taxon>
    </lineage>
</organism>
<gene>
    <name evidence="15" type="ORF">HDF22_004903</name>
</gene>
<dbReference type="RefSeq" id="WP_183589448.1">
    <property type="nucleotide sequence ID" value="NZ_JACHCA010000017.1"/>
</dbReference>
<dbReference type="Pfam" id="PF02485">
    <property type="entry name" value="Branch"/>
    <property type="match status" value="1"/>
</dbReference>
<evidence type="ECO:0000256" key="14">
    <source>
        <dbReference type="ARBA" id="ARBA00042865"/>
    </source>
</evidence>
<name>A0A841JPR8_9SPHI</name>
<evidence type="ECO:0000256" key="11">
    <source>
        <dbReference type="ARBA" id="ARBA00023136"/>
    </source>
</evidence>
<dbReference type="GO" id="GO:0016020">
    <property type="term" value="C:membrane"/>
    <property type="evidence" value="ECO:0007669"/>
    <property type="project" value="InterPro"/>
</dbReference>
<comment type="subcellular location">
    <subcellularLocation>
        <location evidence="2">Endoplasmic reticulum membrane</location>
        <topology evidence="2">Single-pass type II membrane protein</topology>
    </subcellularLocation>
    <subcellularLocation>
        <location evidence="1">Golgi apparatus membrane</location>
        <topology evidence="1">Single-pass type II membrane protein</topology>
    </subcellularLocation>
</comment>
<keyword evidence="5" id="KW-0812">Transmembrane</keyword>
<proteinExistence type="predicted"/>
<keyword evidence="11" id="KW-0472">Membrane</keyword>
<evidence type="ECO:0000256" key="1">
    <source>
        <dbReference type="ARBA" id="ARBA00004323"/>
    </source>
</evidence>
<evidence type="ECO:0000313" key="16">
    <source>
        <dbReference type="Proteomes" id="UP000548326"/>
    </source>
</evidence>
<accession>A0A841JPR8</accession>
<keyword evidence="8" id="KW-0735">Signal-anchor</keyword>
<dbReference type="GO" id="GO:0050650">
    <property type="term" value="P:chondroitin sulfate proteoglycan biosynthetic process"/>
    <property type="evidence" value="ECO:0007669"/>
    <property type="project" value="TreeGrafter"/>
</dbReference>
<dbReference type="EMBL" id="JACHCA010000017">
    <property type="protein sequence ID" value="MBB6130758.1"/>
    <property type="molecule type" value="Genomic_DNA"/>
</dbReference>
<evidence type="ECO:0000256" key="5">
    <source>
        <dbReference type="ARBA" id="ARBA00022692"/>
    </source>
</evidence>
<keyword evidence="13" id="KW-0325">Glycoprotein</keyword>
<dbReference type="GO" id="GO:0030158">
    <property type="term" value="F:protein xylosyltransferase activity"/>
    <property type="evidence" value="ECO:0007669"/>
    <property type="project" value="InterPro"/>
</dbReference>
<dbReference type="PANTHER" id="PTHR46025:SF3">
    <property type="entry name" value="XYLOSYLTRANSFERASE OXT"/>
    <property type="match status" value="1"/>
</dbReference>
<evidence type="ECO:0000256" key="3">
    <source>
        <dbReference type="ARBA" id="ARBA00022676"/>
    </source>
</evidence>
<dbReference type="AlphaFoldDB" id="A0A841JPR8"/>
<dbReference type="GO" id="GO:0046872">
    <property type="term" value="F:metal ion binding"/>
    <property type="evidence" value="ECO:0007669"/>
    <property type="project" value="UniProtKB-KW"/>
</dbReference>
<evidence type="ECO:0000256" key="8">
    <source>
        <dbReference type="ARBA" id="ARBA00022968"/>
    </source>
</evidence>
<keyword evidence="6" id="KW-0479">Metal-binding</keyword>
<evidence type="ECO:0000256" key="6">
    <source>
        <dbReference type="ARBA" id="ARBA00022723"/>
    </source>
</evidence>
<evidence type="ECO:0000256" key="10">
    <source>
        <dbReference type="ARBA" id="ARBA00023034"/>
    </source>
</evidence>
<comment type="caution">
    <text evidence="15">The sequence shown here is derived from an EMBL/GenBank/DDBJ whole genome shotgun (WGS) entry which is preliminary data.</text>
</comment>
<evidence type="ECO:0000256" key="7">
    <source>
        <dbReference type="ARBA" id="ARBA00022824"/>
    </source>
</evidence>
<dbReference type="PANTHER" id="PTHR46025">
    <property type="entry name" value="XYLOSYLTRANSFERASE OXT"/>
    <property type="match status" value="1"/>
</dbReference>
<evidence type="ECO:0000256" key="13">
    <source>
        <dbReference type="ARBA" id="ARBA00023180"/>
    </source>
</evidence>
<dbReference type="InterPro" id="IPR003406">
    <property type="entry name" value="Glyco_trans_14"/>
</dbReference>
<evidence type="ECO:0000256" key="9">
    <source>
        <dbReference type="ARBA" id="ARBA00022989"/>
    </source>
</evidence>
<keyword evidence="3" id="KW-0328">Glycosyltransferase</keyword>
<keyword evidence="9" id="KW-1133">Transmembrane helix</keyword>
<sequence>MIHAYLILAHHEFAILERLVAALDDFRNDIYIHYDRKVKEIPQIKTEKAGLFIITDRIDVRWGDFSVVEAEYSLFETAQKNGPYAYYHLLSGVDIPLKSQNEIHQFFDMNEGKEFIGFYQLDNQREIDRKVHRCHLFPKDFRRQANLCSFLKRTIRFFVLRLQYVLRIRRNKTMHFKKGTQWVSLTHDFVTYLLSKKQEVIRTYGNTFCSDEIFIQTICWHSTFRERVYNLTDEGLGCMRMIGWENNKLKDWENKDYSILMASTAMIARKFNGKNIELADKILTKIYKNK</sequence>
<evidence type="ECO:0000313" key="15">
    <source>
        <dbReference type="EMBL" id="MBB6130758.1"/>
    </source>
</evidence>
<reference evidence="15 16" key="1">
    <citation type="submission" date="2020-08" db="EMBL/GenBank/DDBJ databases">
        <title>Genomic Encyclopedia of Type Strains, Phase IV (KMG-V): Genome sequencing to study the core and pangenomes of soil and plant-associated prokaryotes.</title>
        <authorList>
            <person name="Whitman W."/>
        </authorList>
    </citation>
    <scope>NUCLEOTIDE SEQUENCE [LARGE SCALE GENOMIC DNA]</scope>
    <source>
        <strain evidence="15 16">MP601</strain>
    </source>
</reference>
<protein>
    <recommendedName>
        <fullName evidence="14">Peptide O-xylosyltransferase</fullName>
    </recommendedName>
</protein>
<dbReference type="GO" id="GO:0015012">
    <property type="term" value="P:heparan sulfate proteoglycan biosynthetic process"/>
    <property type="evidence" value="ECO:0007669"/>
    <property type="project" value="TreeGrafter"/>
</dbReference>
<keyword evidence="12" id="KW-1015">Disulfide bond</keyword>
<keyword evidence="4" id="KW-0808">Transferase</keyword>
<dbReference type="InterPro" id="IPR043538">
    <property type="entry name" value="XYLT"/>
</dbReference>
<evidence type="ECO:0000256" key="4">
    <source>
        <dbReference type="ARBA" id="ARBA00022679"/>
    </source>
</evidence>
<keyword evidence="10" id="KW-0333">Golgi apparatus</keyword>
<evidence type="ECO:0000256" key="12">
    <source>
        <dbReference type="ARBA" id="ARBA00023157"/>
    </source>
</evidence>
<dbReference type="Proteomes" id="UP000548326">
    <property type="component" value="Unassembled WGS sequence"/>
</dbReference>